<dbReference type="EMBL" id="JAHCDA010000003">
    <property type="protein sequence ID" value="MBS7812852.1"/>
    <property type="molecule type" value="Genomic_DNA"/>
</dbReference>
<keyword evidence="2" id="KW-1185">Reference proteome</keyword>
<gene>
    <name evidence="1" type="ORF">KHU32_18025</name>
</gene>
<dbReference type="RefSeq" id="WP_213671532.1">
    <property type="nucleotide sequence ID" value="NZ_JAHCDA010000003.1"/>
</dbReference>
<dbReference type="Proteomes" id="UP000766336">
    <property type="component" value="Unassembled WGS sequence"/>
</dbReference>
<organism evidence="1 2">
    <name type="scientific">Roseococcus pinisoli</name>
    <dbReference type="NCBI Taxonomy" id="2835040"/>
    <lineage>
        <taxon>Bacteria</taxon>
        <taxon>Pseudomonadati</taxon>
        <taxon>Pseudomonadota</taxon>
        <taxon>Alphaproteobacteria</taxon>
        <taxon>Acetobacterales</taxon>
        <taxon>Roseomonadaceae</taxon>
        <taxon>Roseococcus</taxon>
    </lineage>
</organism>
<accession>A0ABS5QH24</accession>
<sequence>MKVFSWDTGETLLIGRCDVADDGELAHDVPLFGANSIIMERYGIGEVNIFRPDGSYVTERGVLLVPGQDPALLPGWQPLAS</sequence>
<reference evidence="1 2" key="1">
    <citation type="submission" date="2021-05" db="EMBL/GenBank/DDBJ databases">
        <title>Roseococcus sp. XZZS9, whole genome shotgun sequencing project.</title>
        <authorList>
            <person name="Zhao G."/>
            <person name="Shen L."/>
        </authorList>
    </citation>
    <scope>NUCLEOTIDE SEQUENCE [LARGE SCALE GENOMIC DNA]</scope>
    <source>
        <strain evidence="1 2">XZZS9</strain>
    </source>
</reference>
<evidence type="ECO:0000313" key="2">
    <source>
        <dbReference type="Proteomes" id="UP000766336"/>
    </source>
</evidence>
<comment type="caution">
    <text evidence="1">The sequence shown here is derived from an EMBL/GenBank/DDBJ whole genome shotgun (WGS) entry which is preliminary data.</text>
</comment>
<evidence type="ECO:0000313" key="1">
    <source>
        <dbReference type="EMBL" id="MBS7812852.1"/>
    </source>
</evidence>
<name>A0ABS5QH24_9PROT</name>
<proteinExistence type="predicted"/>
<protein>
    <submittedName>
        <fullName evidence="1">Uncharacterized protein</fullName>
    </submittedName>
</protein>